<protein>
    <recommendedName>
        <fullName evidence="6">Cryptic loci regulator 2 N-terminal domain-containing protein</fullName>
    </recommendedName>
</protein>
<evidence type="ECO:0000313" key="4">
    <source>
        <dbReference type="EMBL" id="KAK1762243.1"/>
    </source>
</evidence>
<feature type="compositionally biased region" description="Polar residues" evidence="1">
    <location>
        <begin position="168"/>
        <end position="181"/>
    </location>
</feature>
<name>A0AAJ0BRU8_9PEZI</name>
<keyword evidence="5" id="KW-1185">Reference proteome</keyword>
<dbReference type="Pfam" id="PF10383">
    <property type="entry name" value="Clr2"/>
    <property type="match status" value="1"/>
</dbReference>
<evidence type="ECO:0000256" key="1">
    <source>
        <dbReference type="SAM" id="MobiDB-lite"/>
    </source>
</evidence>
<dbReference type="GeneID" id="85308546"/>
<evidence type="ECO:0008006" key="6">
    <source>
        <dbReference type="Google" id="ProtNLM"/>
    </source>
</evidence>
<dbReference type="InterPro" id="IPR031915">
    <property type="entry name" value="Clr2_N"/>
</dbReference>
<dbReference type="PANTHER" id="PTHR38046:SF1">
    <property type="entry name" value="CRYPTIC LOCI REGULATOR 2"/>
    <property type="match status" value="1"/>
</dbReference>
<feature type="region of interest" description="Disordered" evidence="1">
    <location>
        <begin position="150"/>
        <end position="196"/>
    </location>
</feature>
<accession>A0AAJ0BRU8</accession>
<comment type="caution">
    <text evidence="4">The sequence shown here is derived from an EMBL/GenBank/DDBJ whole genome shotgun (WGS) entry which is preliminary data.</text>
</comment>
<dbReference type="InterPro" id="IPR018839">
    <property type="entry name" value="Tscrpt-silencing_Clr2_C"/>
</dbReference>
<reference evidence="4" key="1">
    <citation type="submission" date="2023-06" db="EMBL/GenBank/DDBJ databases">
        <title>Genome-scale phylogeny and comparative genomics of the fungal order Sordariales.</title>
        <authorList>
            <consortium name="Lawrence Berkeley National Laboratory"/>
            <person name="Hensen N."/>
            <person name="Bonometti L."/>
            <person name="Westerberg I."/>
            <person name="Brannstrom I.O."/>
            <person name="Guillou S."/>
            <person name="Cros-Aarteil S."/>
            <person name="Calhoun S."/>
            <person name="Haridas S."/>
            <person name="Kuo A."/>
            <person name="Mondo S."/>
            <person name="Pangilinan J."/>
            <person name="Riley R."/>
            <person name="Labutti K."/>
            <person name="Andreopoulos B."/>
            <person name="Lipzen A."/>
            <person name="Chen C."/>
            <person name="Yanf M."/>
            <person name="Daum C."/>
            <person name="Ng V."/>
            <person name="Clum A."/>
            <person name="Steindorff A."/>
            <person name="Ohm R."/>
            <person name="Martin F."/>
            <person name="Silar P."/>
            <person name="Natvig D."/>
            <person name="Lalanne C."/>
            <person name="Gautier V."/>
            <person name="Ament-Velasquez S.L."/>
            <person name="Kruys A."/>
            <person name="Hutchinson M.I."/>
            <person name="Powell A.J."/>
            <person name="Barry K."/>
            <person name="Miller A.N."/>
            <person name="Grigoriev I.V."/>
            <person name="Debuchy R."/>
            <person name="Gladieux P."/>
            <person name="Thoren M.H."/>
            <person name="Johannesson H."/>
        </authorList>
    </citation>
    <scope>NUCLEOTIDE SEQUENCE</scope>
    <source>
        <strain evidence="4">8032-3</strain>
    </source>
</reference>
<feature type="domain" description="Cryptic loci regulator 2 C-terminal" evidence="2">
    <location>
        <begin position="358"/>
        <end position="488"/>
    </location>
</feature>
<dbReference type="PANTHER" id="PTHR38046">
    <property type="entry name" value="CRYPTIC LOCI REGULATOR 2"/>
    <property type="match status" value="1"/>
</dbReference>
<organism evidence="4 5">
    <name type="scientific">Phialemonium atrogriseum</name>
    <dbReference type="NCBI Taxonomy" id="1093897"/>
    <lineage>
        <taxon>Eukaryota</taxon>
        <taxon>Fungi</taxon>
        <taxon>Dikarya</taxon>
        <taxon>Ascomycota</taxon>
        <taxon>Pezizomycotina</taxon>
        <taxon>Sordariomycetes</taxon>
        <taxon>Sordariomycetidae</taxon>
        <taxon>Cephalothecales</taxon>
        <taxon>Cephalothecaceae</taxon>
        <taxon>Phialemonium</taxon>
    </lineage>
</organism>
<evidence type="ECO:0000259" key="3">
    <source>
        <dbReference type="Pfam" id="PF16761"/>
    </source>
</evidence>
<sequence>MASISNREYYTPLRVPRSDGRGYDVNNLELLWREDERTNPVDQNGEQPSRWKASLGAHLRYQLGTGEDASPYILQEFPSGYELRIQPKKDKVQAYLYGHPKDVRARYRTPAEFVPHLLWLISNSTDRNDCSCQFCVDMAGREVQAEARTGRVAFASPSKDGQRLLSGSPRQQPQQHPSASLGQPRPRPATSPLHPGMTGRFNVFRIGEMVWYKHAAWRLGVVLKFAPKASNPNPSQGEEDYQFLLAPLGHSLIAQEINQQNLVKEASSMRPFLTFSVPDITVPELATRRWFTDVDWPKFLSPYTQDPDAARRVRKLEIIGLEASKMAARQINGSFSAFNQLPGTPVTTVPNAHMTTGYGGVYLGAEMIQLGDPIRIAAGDTPGEASPTVMIVQEIVISGSHPGVHDSLLFRGNIYQLHLATTPPQIAAAANPAELCPACLEEVAFRNSLIGGGGTTGAPEPSSSRWVWSPLERDAVRGEADVQGRFYVTHKLMRVIDPARAAAALQQRTIEDAQAYLNYRMHSGTSNYCGWRPGRAATLGAAVRTMLVLPEGIVEGEGS</sequence>
<dbReference type="GO" id="GO:0070824">
    <property type="term" value="C:SHREC complex"/>
    <property type="evidence" value="ECO:0007669"/>
    <property type="project" value="InterPro"/>
</dbReference>
<dbReference type="GO" id="GO:0033553">
    <property type="term" value="C:rDNA heterochromatin"/>
    <property type="evidence" value="ECO:0007669"/>
    <property type="project" value="TreeGrafter"/>
</dbReference>
<feature type="domain" description="Cryptic loci regulator 2 N-terminal" evidence="3">
    <location>
        <begin position="72"/>
        <end position="135"/>
    </location>
</feature>
<dbReference type="GO" id="GO:0031934">
    <property type="term" value="C:mating-type region heterochromatin"/>
    <property type="evidence" value="ECO:0007669"/>
    <property type="project" value="TreeGrafter"/>
</dbReference>
<dbReference type="EMBL" id="MU839040">
    <property type="protein sequence ID" value="KAK1762243.1"/>
    <property type="molecule type" value="Genomic_DNA"/>
</dbReference>
<evidence type="ECO:0000313" key="5">
    <source>
        <dbReference type="Proteomes" id="UP001244011"/>
    </source>
</evidence>
<dbReference type="InterPro" id="IPR038986">
    <property type="entry name" value="Clr2"/>
</dbReference>
<dbReference type="AlphaFoldDB" id="A0AAJ0BRU8"/>
<evidence type="ECO:0000259" key="2">
    <source>
        <dbReference type="Pfam" id="PF10383"/>
    </source>
</evidence>
<dbReference type="Proteomes" id="UP001244011">
    <property type="component" value="Unassembled WGS sequence"/>
</dbReference>
<proteinExistence type="predicted"/>
<dbReference type="GO" id="GO:0030466">
    <property type="term" value="P:silent mating-type cassette heterochromatin formation"/>
    <property type="evidence" value="ECO:0007669"/>
    <property type="project" value="TreeGrafter"/>
</dbReference>
<dbReference type="Pfam" id="PF16761">
    <property type="entry name" value="Clr2_transil"/>
    <property type="match status" value="1"/>
</dbReference>
<dbReference type="RefSeq" id="XP_060278456.1">
    <property type="nucleotide sequence ID" value="XM_060425359.1"/>
</dbReference>
<gene>
    <name evidence="4" type="ORF">QBC33DRAFT_481851</name>
</gene>